<feature type="region of interest" description="Disordered" evidence="6">
    <location>
        <begin position="849"/>
        <end position="872"/>
    </location>
</feature>
<sequence>MSQGLRKVTIAAFVLLIVLLAMVRWGASLYIDWLWFASLSYQNVFLKILLSEIGLKIVVGAVVFVLMFINLLPARKALLKAVESAKQLQQDDNIITLYQSPWSKYVSSGPVIMVFGLISLVMAFFIGTAVTGDWVILQKFFHPSSFGYSDPIFNKDVGFYVFQLPFYQFIYRLLTWIVLLLALWAAVAYFVAETARGGGQAKLFRSESARFHLSALAAVYFAIRAWGYRLEQYNLMHTQSGIVYGPGYTDVHATLIAYKILFFVSLLCAAVVLVNVFLRRFRLVMYTIGFLLVASVALGGVYPALIQKFIVVPNELSREKPYLENSIEFTRKAYGLDQVESRPFPAGKTLNAEDIRQNPETIENIRLWDYRPLQQTYSQLQEMRLYYELKNIDVDRYNINGQYRQVMISARELNQEQLSEQAKTWVNQRLKYTHGYGIVMSPVNEVTGEGLPNLFIKDIPPASGVDLKVERPEIYFGELTDNYVIVNTRELEFDYPRGDDNAYSKYEGKNGVKVGSIFRRLMFAFVMGDYKLLLSGEVNSGSQVLYYRNIKERVPKIAPFLQYDSDPYMVVDGGKLYWLWDAYTVTNMYPYAEPFTGGLNYIRNSVKVVVDAYSGDVKFYIADQKDPVIKTYSRIFPGLFLPLDKMPEGIKSHIRYPEDMFTIQAQKYTVFHMDDPEVFYNKEDKWNMPTEMFYDQEQTLEPYYTIVRLPGEKSTEYIQILPFTPQNKKNMIAWLAGRSDGESYGKLLMYEFPKQELVYGPMQVEARINQDTTISQQIALWDQRGSQVIRGNLMIIPIKDSLLYVEPLYLQAEQSKMPELRRVIVIHGDRVVMEPTLDIALQKIFGGKEQPAAPPQQVEGQQQPQADRTVSQLASEANKIYDEAQARLKEGDWSGYGDAQKRLKEVLNEMAQKAGQ</sequence>
<keyword evidence="3 5" id="KW-1133">Transmembrane helix</keyword>
<dbReference type="OrthoDB" id="9763654at2"/>
<feature type="transmembrane region" description="Helical" evidence="5">
    <location>
        <begin position="53"/>
        <end position="72"/>
    </location>
</feature>
<evidence type="ECO:0000256" key="3">
    <source>
        <dbReference type="ARBA" id="ARBA00022989"/>
    </source>
</evidence>
<protein>
    <recommendedName>
        <fullName evidence="5">UPF0182 protein DCCM_4075</fullName>
    </recommendedName>
</protein>
<evidence type="ECO:0000256" key="1">
    <source>
        <dbReference type="ARBA" id="ARBA00022475"/>
    </source>
</evidence>
<evidence type="ECO:0000313" key="8">
    <source>
        <dbReference type="Proteomes" id="UP000239549"/>
    </source>
</evidence>
<feature type="transmembrane region" description="Helical" evidence="5">
    <location>
        <begin position="211"/>
        <end position="228"/>
    </location>
</feature>
<dbReference type="AlphaFoldDB" id="A0A2L2XFE5"/>
<name>A0A2L2XFE5_9FIRM</name>
<accession>A0A2L2XFE5</accession>
<evidence type="ECO:0000313" key="7">
    <source>
        <dbReference type="EMBL" id="GBF34955.1"/>
    </source>
</evidence>
<dbReference type="HAMAP" id="MF_01600">
    <property type="entry name" value="UPF0182"/>
    <property type="match status" value="1"/>
</dbReference>
<dbReference type="RefSeq" id="WP_104373105.1">
    <property type="nucleotide sequence ID" value="NZ_BFAV01000155.1"/>
</dbReference>
<evidence type="ECO:0000256" key="2">
    <source>
        <dbReference type="ARBA" id="ARBA00022692"/>
    </source>
</evidence>
<feature type="transmembrane region" description="Helical" evidence="5">
    <location>
        <begin position="111"/>
        <end position="137"/>
    </location>
</feature>
<dbReference type="Proteomes" id="UP000239549">
    <property type="component" value="Unassembled WGS sequence"/>
</dbReference>
<dbReference type="GO" id="GO:0005576">
    <property type="term" value="C:extracellular region"/>
    <property type="evidence" value="ECO:0007669"/>
    <property type="project" value="TreeGrafter"/>
</dbReference>
<keyword evidence="2 5" id="KW-0812">Transmembrane</keyword>
<gene>
    <name evidence="7" type="ORF">DCCM_4075</name>
</gene>
<keyword evidence="8" id="KW-1185">Reference proteome</keyword>
<keyword evidence="1 5" id="KW-1003">Cell membrane</keyword>
<dbReference type="GO" id="GO:0005886">
    <property type="term" value="C:plasma membrane"/>
    <property type="evidence" value="ECO:0007669"/>
    <property type="project" value="UniProtKB-SubCell"/>
</dbReference>
<feature type="transmembrane region" description="Helical" evidence="5">
    <location>
        <begin position="256"/>
        <end position="278"/>
    </location>
</feature>
<dbReference type="PANTHER" id="PTHR39344:SF1">
    <property type="entry name" value="UPF0182 PROTEIN SLL1060"/>
    <property type="match status" value="1"/>
</dbReference>
<reference evidence="8" key="1">
    <citation type="submission" date="2018-02" db="EMBL/GenBank/DDBJ databases">
        <title>Genome sequence of Desulfocucumis palustris strain NAW-5.</title>
        <authorList>
            <person name="Watanabe M."/>
            <person name="Kojima H."/>
            <person name="Fukui M."/>
        </authorList>
    </citation>
    <scope>NUCLEOTIDE SEQUENCE [LARGE SCALE GENOMIC DNA]</scope>
    <source>
        <strain evidence="8">NAW-5</strain>
    </source>
</reference>
<comment type="caution">
    <text evidence="7">The sequence shown here is derived from an EMBL/GenBank/DDBJ whole genome shotgun (WGS) entry which is preliminary data.</text>
</comment>
<dbReference type="PANTHER" id="PTHR39344">
    <property type="entry name" value="UPF0182 PROTEIN SLL1060"/>
    <property type="match status" value="1"/>
</dbReference>
<dbReference type="EMBL" id="BFAV01000155">
    <property type="protein sequence ID" value="GBF34955.1"/>
    <property type="molecule type" value="Genomic_DNA"/>
</dbReference>
<evidence type="ECO:0000256" key="5">
    <source>
        <dbReference type="HAMAP-Rule" id="MF_01600"/>
    </source>
</evidence>
<proteinExistence type="inferred from homology"/>
<evidence type="ECO:0000256" key="6">
    <source>
        <dbReference type="SAM" id="MobiDB-lite"/>
    </source>
</evidence>
<dbReference type="Pfam" id="PF03699">
    <property type="entry name" value="UPF0182"/>
    <property type="match status" value="1"/>
</dbReference>
<keyword evidence="4 5" id="KW-0472">Membrane</keyword>
<comment type="caution">
    <text evidence="5">Lacks conserved residue(s) required for the propagation of feature annotation.</text>
</comment>
<feature type="transmembrane region" description="Helical" evidence="5">
    <location>
        <begin position="283"/>
        <end position="305"/>
    </location>
</feature>
<comment type="similarity">
    <text evidence="5">Belongs to the UPF0182 family.</text>
</comment>
<organism evidence="7 8">
    <name type="scientific">Desulfocucumis palustris</name>
    <dbReference type="NCBI Taxonomy" id="1898651"/>
    <lineage>
        <taxon>Bacteria</taxon>
        <taxon>Bacillati</taxon>
        <taxon>Bacillota</taxon>
        <taxon>Clostridia</taxon>
        <taxon>Eubacteriales</taxon>
        <taxon>Desulfocucumaceae</taxon>
        <taxon>Desulfocucumis</taxon>
    </lineage>
</organism>
<feature type="compositionally biased region" description="Low complexity" evidence="6">
    <location>
        <begin position="855"/>
        <end position="866"/>
    </location>
</feature>
<comment type="subcellular location">
    <subcellularLocation>
        <location evidence="5">Cell membrane</location>
        <topology evidence="5">Multi-pass membrane protein</topology>
    </subcellularLocation>
</comment>
<dbReference type="InterPro" id="IPR005372">
    <property type="entry name" value="UPF0182"/>
</dbReference>
<evidence type="ECO:0000256" key="4">
    <source>
        <dbReference type="ARBA" id="ARBA00023136"/>
    </source>
</evidence>
<feature type="transmembrane region" description="Helical" evidence="5">
    <location>
        <begin position="169"/>
        <end position="191"/>
    </location>
</feature>